<dbReference type="InterPro" id="IPR058240">
    <property type="entry name" value="rSAM_sf"/>
</dbReference>
<dbReference type="PROSITE" id="PS51918">
    <property type="entry name" value="RADICAL_SAM"/>
    <property type="match status" value="1"/>
</dbReference>
<keyword evidence="3" id="KW-0949">S-adenosyl-L-methionine</keyword>
<evidence type="ECO:0000313" key="13">
    <source>
        <dbReference type="RefSeq" id="XP_026191712.1"/>
    </source>
</evidence>
<reference evidence="13" key="1">
    <citation type="submission" date="2025-08" db="UniProtKB">
        <authorList>
            <consortium name="RefSeq"/>
        </authorList>
    </citation>
    <scope>IDENTIFICATION</scope>
</reference>
<dbReference type="Pfam" id="PF04055">
    <property type="entry name" value="Radical_SAM"/>
    <property type="match status" value="1"/>
</dbReference>
<dbReference type="GO" id="GO:0046872">
    <property type="term" value="F:metal ion binding"/>
    <property type="evidence" value="ECO:0007669"/>
    <property type="project" value="UniProtKB-KW"/>
</dbReference>
<evidence type="ECO:0000256" key="5">
    <source>
        <dbReference type="ARBA" id="ARBA00022723"/>
    </source>
</evidence>
<organism evidence="12 13">
    <name type="scientific">Cyclospora cayetanensis</name>
    <dbReference type="NCBI Taxonomy" id="88456"/>
    <lineage>
        <taxon>Eukaryota</taxon>
        <taxon>Sar</taxon>
        <taxon>Alveolata</taxon>
        <taxon>Apicomplexa</taxon>
        <taxon>Conoidasida</taxon>
        <taxon>Coccidia</taxon>
        <taxon>Eucoccidiorida</taxon>
        <taxon>Eimeriorina</taxon>
        <taxon>Eimeriidae</taxon>
        <taxon>Cyclospora</taxon>
    </lineage>
</organism>
<protein>
    <submittedName>
        <fullName evidence="13">S-adenosyl-L-methionine-dependent tRNA 4-demethylwyosine synthase</fullName>
    </submittedName>
</protein>
<dbReference type="Gene3D" id="3.20.20.70">
    <property type="entry name" value="Aldolase class I"/>
    <property type="match status" value="2"/>
</dbReference>
<dbReference type="GO" id="GO:0031591">
    <property type="term" value="P:wybutosine biosynthetic process"/>
    <property type="evidence" value="ECO:0007669"/>
    <property type="project" value="TreeGrafter"/>
</dbReference>
<evidence type="ECO:0000256" key="2">
    <source>
        <dbReference type="ARBA" id="ARBA00022485"/>
    </source>
</evidence>
<keyword evidence="8" id="KW-0456">Lyase</keyword>
<evidence type="ECO:0000256" key="6">
    <source>
        <dbReference type="ARBA" id="ARBA00023004"/>
    </source>
</evidence>
<dbReference type="InterPro" id="IPR007197">
    <property type="entry name" value="rSAM"/>
</dbReference>
<proteinExistence type="predicted"/>
<dbReference type="GeneID" id="34619792"/>
<dbReference type="PANTHER" id="PTHR13930">
    <property type="entry name" value="S-ADENOSYL-L-METHIONINE-DEPENDENT TRNA 4-DEMETHYLWYOSINE SYNTHASE"/>
    <property type="match status" value="1"/>
</dbReference>
<dbReference type="Pfam" id="PF08608">
    <property type="entry name" value="Wyosine_form"/>
    <property type="match status" value="1"/>
</dbReference>
<dbReference type="SFLD" id="SFLDG01071">
    <property type="entry name" value="tRNA_wybutosine-synthesizing"/>
    <property type="match status" value="1"/>
</dbReference>
<feature type="region of interest" description="Disordered" evidence="10">
    <location>
        <begin position="1"/>
        <end position="21"/>
    </location>
</feature>
<dbReference type="Proteomes" id="UP000515125">
    <property type="component" value="Unplaced"/>
</dbReference>
<comment type="catalytic activity">
    <reaction evidence="9">
        <text>N(1)-methylguanosine(37) in tRNA(Phe) + pyruvate + S-adenosyl-L-methionine = 4-demethylwyosine(37) in tRNA(Phe) + 5'-deoxyadenosine + L-methionine + CO2 + H2O</text>
        <dbReference type="Rhea" id="RHEA:36347"/>
        <dbReference type="Rhea" id="RHEA-COMP:10164"/>
        <dbReference type="Rhea" id="RHEA-COMP:10165"/>
        <dbReference type="ChEBI" id="CHEBI:15361"/>
        <dbReference type="ChEBI" id="CHEBI:15377"/>
        <dbReference type="ChEBI" id="CHEBI:16526"/>
        <dbReference type="ChEBI" id="CHEBI:17319"/>
        <dbReference type="ChEBI" id="CHEBI:57844"/>
        <dbReference type="ChEBI" id="CHEBI:59789"/>
        <dbReference type="ChEBI" id="CHEBI:64315"/>
        <dbReference type="ChEBI" id="CHEBI:73542"/>
        <dbReference type="EC" id="4.1.3.44"/>
    </reaction>
</comment>
<feature type="domain" description="Radical SAM core" evidence="11">
    <location>
        <begin position="69"/>
        <end position="330"/>
    </location>
</feature>
<dbReference type="GO" id="GO:0102521">
    <property type="term" value="F:tRNA-4-demethylwyosine synthase activity"/>
    <property type="evidence" value="ECO:0007669"/>
    <property type="project" value="UniProtKB-EC"/>
</dbReference>
<dbReference type="InterPro" id="IPR013917">
    <property type="entry name" value="tRNA_wybutosine-synth"/>
</dbReference>
<keyword evidence="7" id="KW-0411">Iron-sulfur</keyword>
<dbReference type="SUPFAM" id="SSF102114">
    <property type="entry name" value="Radical SAM enzymes"/>
    <property type="match status" value="1"/>
</dbReference>
<evidence type="ECO:0000259" key="11">
    <source>
        <dbReference type="PROSITE" id="PS51918"/>
    </source>
</evidence>
<evidence type="ECO:0000256" key="10">
    <source>
        <dbReference type="SAM" id="MobiDB-lite"/>
    </source>
</evidence>
<sequence>MHSAARSDPAGGATKSEAVELPEQLTARMRANLGKEGYKLVGTHSAVKLCRWTRAALRGRGGCYKHTFYGIMSYGCMEFTSSVACANRCLFCWRHHTNLAAADWRWKQDDPKEVLREAMQNHLQTIKELKGLPGLRSDFFSQVQGRVLHCALSLVGEPIMYPRLNELVHLMHQQGISTFLVTNAQHPDALRALDPVTQLYLSIDAATEQDLKRLDRPIHRDYWARFLQCVDILRSKKQRTVFRLTLVHGYNCVLGPLEEEGAAEPAPPANDLLNTCNRKRGGKRHKNVTSTFEGYAALVRRGEPDLIEIKGMTFCGGLDKESLSMKNVPRHQQGLCKALPEGVYALASEHEHSCCVLLALNGSRDFTGLDYCTVSPSWAVFGAEGRGFDPYQKRVFGKGRRRKLAQAEQAQ</sequence>
<dbReference type="InterPro" id="IPR013785">
    <property type="entry name" value="Aldolase_TIM"/>
</dbReference>
<dbReference type="SFLD" id="SFLDF00284">
    <property type="entry name" value="tRNA_wybutosine-synthesizing"/>
    <property type="match status" value="1"/>
</dbReference>
<evidence type="ECO:0000256" key="3">
    <source>
        <dbReference type="ARBA" id="ARBA00022691"/>
    </source>
</evidence>
<gene>
    <name evidence="13" type="primary">LOC34619792</name>
</gene>
<evidence type="ECO:0000256" key="8">
    <source>
        <dbReference type="ARBA" id="ARBA00023239"/>
    </source>
</evidence>
<dbReference type="SFLD" id="SFLDS00029">
    <property type="entry name" value="Radical_SAM"/>
    <property type="match status" value="1"/>
</dbReference>
<evidence type="ECO:0000256" key="4">
    <source>
        <dbReference type="ARBA" id="ARBA00022694"/>
    </source>
</evidence>
<comment type="cofactor">
    <cofactor evidence="1">
        <name>[4Fe-4S] cluster</name>
        <dbReference type="ChEBI" id="CHEBI:49883"/>
    </cofactor>
</comment>
<dbReference type="OrthoDB" id="271553at2759"/>
<dbReference type="GO" id="GO:0051539">
    <property type="term" value="F:4 iron, 4 sulfur cluster binding"/>
    <property type="evidence" value="ECO:0007669"/>
    <property type="project" value="UniProtKB-KW"/>
</dbReference>
<dbReference type="RefSeq" id="XP_026191712.1">
    <property type="nucleotide sequence ID" value="XM_026335927.1"/>
</dbReference>
<name>A0A6P6RWI1_9EIME</name>
<keyword evidence="5" id="KW-0479">Metal-binding</keyword>
<evidence type="ECO:0000256" key="9">
    <source>
        <dbReference type="ARBA" id="ARBA00049466"/>
    </source>
</evidence>
<evidence type="ECO:0000256" key="7">
    <source>
        <dbReference type="ARBA" id="ARBA00023014"/>
    </source>
</evidence>
<dbReference type="AlphaFoldDB" id="A0A6P6RWI1"/>
<keyword evidence="12" id="KW-1185">Reference proteome</keyword>
<accession>A0A6P6RWI1</accession>
<evidence type="ECO:0000256" key="1">
    <source>
        <dbReference type="ARBA" id="ARBA00001966"/>
    </source>
</evidence>
<keyword evidence="6" id="KW-0408">Iron</keyword>
<keyword evidence="4" id="KW-0819">tRNA processing</keyword>
<dbReference type="InterPro" id="IPR034556">
    <property type="entry name" value="tRNA_wybutosine-synthase"/>
</dbReference>
<dbReference type="PANTHER" id="PTHR13930:SF0">
    <property type="entry name" value="S-ADENOSYL-L-METHIONINE-DEPENDENT TRNA 4-DEMETHYLWYOSINE SYNTHASE TYW1-RELATED"/>
    <property type="match status" value="1"/>
</dbReference>
<evidence type="ECO:0000313" key="12">
    <source>
        <dbReference type="Proteomes" id="UP000515125"/>
    </source>
</evidence>
<keyword evidence="2" id="KW-0004">4Fe-4S</keyword>